<evidence type="ECO:0000256" key="4">
    <source>
        <dbReference type="SAM" id="MobiDB-lite"/>
    </source>
</evidence>
<organism evidence="6 8">
    <name type="scientific">Bifidobacterium gallicum DSM 20093 = LMG 11596</name>
    <dbReference type="NCBI Taxonomy" id="561180"/>
    <lineage>
        <taxon>Bacteria</taxon>
        <taxon>Bacillati</taxon>
        <taxon>Actinomycetota</taxon>
        <taxon>Actinomycetes</taxon>
        <taxon>Bifidobacteriales</taxon>
        <taxon>Bifidobacteriaceae</taxon>
        <taxon>Bifidobacterium</taxon>
    </lineage>
</organism>
<dbReference type="RefSeq" id="WP_006295449.1">
    <property type="nucleotide sequence ID" value="NZ_ABXB03000004.1"/>
</dbReference>
<evidence type="ECO:0000256" key="1">
    <source>
        <dbReference type="ARBA" id="ARBA00023015"/>
    </source>
</evidence>
<dbReference type="Gene3D" id="3.40.50.2300">
    <property type="match status" value="3"/>
</dbReference>
<keyword evidence="1" id="KW-0805">Transcription regulation</keyword>
<dbReference type="SUPFAM" id="SSF47413">
    <property type="entry name" value="lambda repressor-like DNA-binding domains"/>
    <property type="match status" value="1"/>
</dbReference>
<dbReference type="PROSITE" id="PS50932">
    <property type="entry name" value="HTH_LACI_2"/>
    <property type="match status" value="1"/>
</dbReference>
<dbReference type="CDD" id="cd06267">
    <property type="entry name" value="PBP1_LacI_sugar_binding-like"/>
    <property type="match status" value="1"/>
</dbReference>
<dbReference type="SUPFAM" id="SSF53822">
    <property type="entry name" value="Periplasmic binding protein-like I"/>
    <property type="match status" value="1"/>
</dbReference>
<proteinExistence type="predicted"/>
<dbReference type="InterPro" id="IPR000843">
    <property type="entry name" value="HTH_LacI"/>
</dbReference>
<evidence type="ECO:0000313" key="9">
    <source>
        <dbReference type="Proteomes" id="UP000029074"/>
    </source>
</evidence>
<reference evidence="6 8" key="1">
    <citation type="submission" date="2009-11" db="EMBL/GenBank/DDBJ databases">
        <authorList>
            <person name="Weinstock G."/>
            <person name="Sodergren E."/>
            <person name="Clifton S."/>
            <person name="Fulton L."/>
            <person name="Fulton B."/>
            <person name="Courtney L."/>
            <person name="Fronick C."/>
            <person name="Harrison M."/>
            <person name="Strong C."/>
            <person name="Farmer C."/>
            <person name="Delahaunty K."/>
            <person name="Markovic C."/>
            <person name="Hall O."/>
            <person name="Minx P."/>
            <person name="Tomlinson C."/>
            <person name="Mitreva M."/>
            <person name="Nelson J."/>
            <person name="Hou S."/>
            <person name="Wollam A."/>
            <person name="Pepin K.H."/>
            <person name="Johnson M."/>
            <person name="Bhonagiri V."/>
            <person name="Nash W.E."/>
            <person name="Warren W."/>
            <person name="Chinwalla A."/>
            <person name="Mardis E.R."/>
            <person name="Wilson R.K."/>
        </authorList>
    </citation>
    <scope>NUCLEOTIDE SEQUENCE [LARGE SCALE GENOMIC DNA]</scope>
    <source>
        <strain evidence="6 8">DSM 20093</strain>
    </source>
</reference>
<accession>D1NVV2</accession>
<reference evidence="7 9" key="2">
    <citation type="submission" date="2014-03" db="EMBL/GenBank/DDBJ databases">
        <title>Genomics of Bifidobacteria.</title>
        <authorList>
            <person name="Ventura M."/>
            <person name="Milani C."/>
            <person name="Lugli G.A."/>
        </authorList>
    </citation>
    <scope>NUCLEOTIDE SEQUENCE [LARGE SCALE GENOMIC DNA]</scope>
    <source>
        <strain evidence="7 9">LMG 11596</strain>
    </source>
</reference>
<dbReference type="AlphaFoldDB" id="D1NVV2"/>
<name>D1NVV2_9BIFI</name>
<keyword evidence="9" id="KW-1185">Reference proteome</keyword>
<dbReference type="InterPro" id="IPR046335">
    <property type="entry name" value="LacI/GalR-like_sensor"/>
</dbReference>
<evidence type="ECO:0000313" key="6">
    <source>
        <dbReference type="EMBL" id="EFA22238.1"/>
    </source>
</evidence>
<dbReference type="Proteomes" id="UP000003656">
    <property type="component" value="Unassembled WGS sequence"/>
</dbReference>
<dbReference type="GO" id="GO:0000976">
    <property type="term" value="F:transcription cis-regulatory region binding"/>
    <property type="evidence" value="ECO:0007669"/>
    <property type="project" value="TreeGrafter"/>
</dbReference>
<evidence type="ECO:0000256" key="3">
    <source>
        <dbReference type="ARBA" id="ARBA00023163"/>
    </source>
</evidence>
<dbReference type="PANTHER" id="PTHR30146">
    <property type="entry name" value="LACI-RELATED TRANSCRIPTIONAL REPRESSOR"/>
    <property type="match status" value="1"/>
</dbReference>
<dbReference type="Gene3D" id="1.10.260.40">
    <property type="entry name" value="lambda repressor-like DNA-binding domains"/>
    <property type="match status" value="1"/>
</dbReference>
<evidence type="ECO:0000259" key="5">
    <source>
        <dbReference type="PROSITE" id="PS50932"/>
    </source>
</evidence>
<dbReference type="Proteomes" id="UP000029074">
    <property type="component" value="Unassembled WGS sequence"/>
</dbReference>
<sequence length="366" mass="38528">MAASGGERTPASITDVAALAKVSIATVSRVLSGKRSKDDDIARRVREAAEQLDYSVNRSASALRGSQTKTLGLIVPDAAYPFCGRLIDALEQEADDRDLQLFIGVGNTHALQNARFESLVDRNVDGIVMVPAPGTNVALMASHHPHRLPIVQIGGHRHASSISLVTIDTVLGMEELIAHLVAQGCQCVATLTDSHLSFDAAEQLTMLHTQLRSYGINAGSPWHRACEPTMQDAFLAVTKMVQDSRANRATAGAAQAASAGQDAAQGVSQATQESQRRPDAIICANDALAAGAITAMRAQGLRVPQDVHVAINGLHATPSITGLEAPFELIAKETLRILANGPDYSAHVSLPPQLVVHSSTQASATA</sequence>
<dbReference type="STRING" id="561180.BIFGAL_03996"/>
<dbReference type="Pfam" id="PF00356">
    <property type="entry name" value="LacI"/>
    <property type="match status" value="1"/>
</dbReference>
<dbReference type="PROSITE" id="PS00356">
    <property type="entry name" value="HTH_LACI_1"/>
    <property type="match status" value="1"/>
</dbReference>
<keyword evidence="2" id="KW-0238">DNA-binding</keyword>
<dbReference type="PANTHER" id="PTHR30146:SF109">
    <property type="entry name" value="HTH-TYPE TRANSCRIPTIONAL REGULATOR GALS"/>
    <property type="match status" value="1"/>
</dbReference>
<keyword evidence="3" id="KW-0804">Transcription</keyword>
<evidence type="ECO:0000256" key="2">
    <source>
        <dbReference type="ARBA" id="ARBA00023125"/>
    </source>
</evidence>
<dbReference type="SMART" id="SM00354">
    <property type="entry name" value="HTH_LACI"/>
    <property type="match status" value="1"/>
</dbReference>
<comment type="caution">
    <text evidence="6">The sequence shown here is derived from an EMBL/GenBank/DDBJ whole genome shotgun (WGS) entry which is preliminary data.</text>
</comment>
<dbReference type="GO" id="GO:0003700">
    <property type="term" value="F:DNA-binding transcription factor activity"/>
    <property type="evidence" value="ECO:0007669"/>
    <property type="project" value="TreeGrafter"/>
</dbReference>
<dbReference type="EMBL" id="ABXB03000004">
    <property type="protein sequence ID" value="EFA22238.1"/>
    <property type="molecule type" value="Genomic_DNA"/>
</dbReference>
<feature type="compositionally biased region" description="Low complexity" evidence="4">
    <location>
        <begin position="252"/>
        <end position="270"/>
    </location>
</feature>
<gene>
    <name evidence="7" type="ORF">BGLCM_1550</name>
    <name evidence="6" type="ORF">BIFGAL_03996</name>
</gene>
<dbReference type="InterPro" id="IPR028082">
    <property type="entry name" value="Peripla_BP_I"/>
</dbReference>
<dbReference type="InterPro" id="IPR010982">
    <property type="entry name" value="Lambda_DNA-bd_dom_sf"/>
</dbReference>
<evidence type="ECO:0000313" key="7">
    <source>
        <dbReference type="EMBL" id="KFI57062.1"/>
    </source>
</evidence>
<dbReference type="CDD" id="cd01392">
    <property type="entry name" value="HTH_LacI"/>
    <property type="match status" value="1"/>
</dbReference>
<evidence type="ECO:0000313" key="8">
    <source>
        <dbReference type="Proteomes" id="UP000003656"/>
    </source>
</evidence>
<feature type="domain" description="HTH lacI-type" evidence="5">
    <location>
        <begin position="11"/>
        <end position="65"/>
    </location>
</feature>
<feature type="region of interest" description="Disordered" evidence="4">
    <location>
        <begin position="252"/>
        <end position="276"/>
    </location>
</feature>
<protein>
    <submittedName>
        <fullName evidence="7">Putative maltose regulon regulatory protein MalI</fullName>
    </submittedName>
    <submittedName>
        <fullName evidence="6">Transcriptional regulator, LacI family</fullName>
    </submittedName>
</protein>
<dbReference type="eggNOG" id="COG1609">
    <property type="taxonomic scope" value="Bacteria"/>
</dbReference>
<dbReference type="EMBL" id="JGYW01000012">
    <property type="protein sequence ID" value="KFI57062.1"/>
    <property type="molecule type" value="Genomic_DNA"/>
</dbReference>
<dbReference type="Pfam" id="PF13377">
    <property type="entry name" value="Peripla_BP_3"/>
    <property type="match status" value="1"/>
</dbReference>